<dbReference type="PhylomeDB" id="A0A0A2JAC8"/>
<feature type="compositionally biased region" description="Pro residues" evidence="1">
    <location>
        <begin position="1"/>
        <end position="10"/>
    </location>
</feature>
<keyword evidence="4" id="KW-1185">Reference proteome</keyword>
<evidence type="ECO:0000313" key="3">
    <source>
        <dbReference type="EMBL" id="KGO54546.1"/>
    </source>
</evidence>
<feature type="compositionally biased region" description="Basic and acidic residues" evidence="1">
    <location>
        <begin position="731"/>
        <end position="748"/>
    </location>
</feature>
<dbReference type="PANTHER" id="PTHR18063">
    <property type="entry name" value="NF-E2 INDUCIBLE PROTEIN"/>
    <property type="match status" value="1"/>
</dbReference>
<feature type="region of interest" description="Disordered" evidence="1">
    <location>
        <begin position="678"/>
        <end position="717"/>
    </location>
</feature>
<proteinExistence type="predicted"/>
<feature type="compositionally biased region" description="Basic and acidic residues" evidence="1">
    <location>
        <begin position="162"/>
        <end position="181"/>
    </location>
</feature>
<dbReference type="HOGENOM" id="CLU_007080_2_1_1"/>
<dbReference type="GO" id="GO:0005829">
    <property type="term" value="C:cytosol"/>
    <property type="evidence" value="ECO:0007669"/>
    <property type="project" value="TreeGrafter"/>
</dbReference>
<dbReference type="InterPro" id="IPR007518">
    <property type="entry name" value="MINDY"/>
</dbReference>
<dbReference type="GO" id="GO:0016807">
    <property type="term" value="F:cysteine-type carboxypeptidase activity"/>
    <property type="evidence" value="ECO:0007669"/>
    <property type="project" value="TreeGrafter"/>
</dbReference>
<dbReference type="Pfam" id="PF04424">
    <property type="entry name" value="MINDY_DUB"/>
    <property type="match status" value="1"/>
</dbReference>
<dbReference type="GeneID" id="27679770"/>
<dbReference type="GO" id="GO:0004843">
    <property type="term" value="F:cysteine-type deubiquitinase activity"/>
    <property type="evidence" value="ECO:0007669"/>
    <property type="project" value="InterPro"/>
</dbReference>
<feature type="region of interest" description="Disordered" evidence="1">
    <location>
        <begin position="153"/>
        <end position="195"/>
    </location>
</feature>
<feature type="compositionally biased region" description="Low complexity" evidence="1">
    <location>
        <begin position="678"/>
        <end position="693"/>
    </location>
</feature>
<feature type="compositionally biased region" description="Polar residues" evidence="1">
    <location>
        <begin position="824"/>
        <end position="841"/>
    </location>
</feature>
<feature type="compositionally biased region" description="Low complexity" evidence="1">
    <location>
        <begin position="749"/>
        <end position="770"/>
    </location>
</feature>
<feature type="compositionally biased region" description="Polar residues" evidence="1">
    <location>
        <begin position="182"/>
        <end position="193"/>
    </location>
</feature>
<feature type="region of interest" description="Disordered" evidence="1">
    <location>
        <begin position="731"/>
        <end position="867"/>
    </location>
</feature>
<accession>A0A0A2JAC8</accession>
<dbReference type="STRING" id="27334.A0A0A2JAC8"/>
<dbReference type="VEuPathDB" id="FungiDB:PEXP_102010"/>
<evidence type="ECO:0000256" key="1">
    <source>
        <dbReference type="SAM" id="MobiDB-lite"/>
    </source>
</evidence>
<feature type="compositionally biased region" description="Polar residues" evidence="1">
    <location>
        <begin position="695"/>
        <end position="716"/>
    </location>
</feature>
<dbReference type="AlphaFoldDB" id="A0A0A2JAC8"/>
<dbReference type="RefSeq" id="XP_016596917.1">
    <property type="nucleotide sequence ID" value="XM_016744350.1"/>
</dbReference>
<feature type="region of interest" description="Disordered" evidence="1">
    <location>
        <begin position="208"/>
        <end position="244"/>
    </location>
</feature>
<name>A0A0A2JAC8_PENEN</name>
<organism evidence="3 4">
    <name type="scientific">Penicillium expansum</name>
    <name type="common">Blue mold rot fungus</name>
    <dbReference type="NCBI Taxonomy" id="27334"/>
    <lineage>
        <taxon>Eukaryota</taxon>
        <taxon>Fungi</taxon>
        <taxon>Dikarya</taxon>
        <taxon>Ascomycota</taxon>
        <taxon>Pezizomycotina</taxon>
        <taxon>Eurotiomycetes</taxon>
        <taxon>Eurotiomycetidae</taxon>
        <taxon>Eurotiales</taxon>
        <taxon>Aspergillaceae</taxon>
        <taxon>Penicillium</taxon>
    </lineage>
</organism>
<feature type="region of interest" description="Disordered" evidence="1">
    <location>
        <begin position="355"/>
        <end position="392"/>
    </location>
</feature>
<dbReference type="GO" id="GO:0071944">
    <property type="term" value="C:cell periphery"/>
    <property type="evidence" value="ECO:0007669"/>
    <property type="project" value="TreeGrafter"/>
</dbReference>
<dbReference type="GO" id="GO:0071108">
    <property type="term" value="P:protein K48-linked deubiquitination"/>
    <property type="evidence" value="ECO:0007669"/>
    <property type="project" value="TreeGrafter"/>
</dbReference>
<reference evidence="3 4" key="1">
    <citation type="journal article" date="2015" name="Mol. Plant Microbe Interact.">
        <title>Genome, transcriptome, and functional analyses of Penicillium expansum provide new insights into secondary metabolism and pathogenicity.</title>
        <authorList>
            <person name="Ballester A.R."/>
            <person name="Marcet-Houben M."/>
            <person name="Levin E."/>
            <person name="Sela N."/>
            <person name="Selma-Lazaro C."/>
            <person name="Carmona L."/>
            <person name="Wisniewski M."/>
            <person name="Droby S."/>
            <person name="Gonzalez-Candelas L."/>
            <person name="Gabaldon T."/>
        </authorList>
    </citation>
    <scope>NUCLEOTIDE SEQUENCE [LARGE SCALE GENOMIC DNA]</scope>
    <source>
        <strain evidence="3 4">MD-8</strain>
    </source>
</reference>
<dbReference type="EMBL" id="JQFZ01000221">
    <property type="protein sequence ID" value="KGO54546.1"/>
    <property type="molecule type" value="Genomic_DNA"/>
</dbReference>
<evidence type="ECO:0000313" key="4">
    <source>
        <dbReference type="Proteomes" id="UP000030143"/>
    </source>
</evidence>
<gene>
    <name evidence="3" type="ORF">PEX2_070790</name>
</gene>
<sequence length="867" mass="95322">MGLRKQPPPRLENINKSNTRLDGRLPKSPNSASSHRPTHLNRLPSEDSIYSPDLNTSPAFDLMPLEEAQRSPVGSPTSQPPNSWPGNNRMPDDGRSDQYNQYEGAYKEHANTNGHSVPPTLMVYQQLEAAENVWRPNSDAAQALTGELPVQLQSNNPFLKPRPTEHTQDLLDRNERGRDSRATSNSDALSQSEGYIPMTARLSLLDEPEHESPWAQAPHSYSHSEQRPVLSGHHLDDNSPWGSQQSIKVSAPQEIYLQGVQSNPYIPAVAVQPSDSSAGETHARAQYKTPSNAGRFGSDAGINIPSVALSSRTSITSHELIDLGELSATGNLGVEIGSHAASSVYSEPVANGARSLSEKQDLASSVAQQSQQPRASPVLSVPEAARQKEQRSETYTIRHIRWTDRSGQLLESPILVQNQNGPCPLLALINSLVLRANPNAHPPIVRALSTREQISLGLLIEAMFEELTTCLGPDDEFPDIEALTQFLTMLHTGMNVNPRLTMESTEGFGTFFETSDLRLYSTFGIRLIHGWLASWSSPTHAAMSRTGQYYEDIQMLPFRRQEFEERVARGEALEPEEENIMADIQTIQQFVEIENATQLSPFGLTQLSTKLMPGSVSILFRNDHFSTLYKHPQSHQLYTLVTDAGYAGHAEVVWESLVDVTGFNTEYYSGDFRPVGAGPSAPSGSAPASPRASNEPATYSENANEASKSPEPTQEQSDADYAYALSLQFQEEERRENAGNEQARDRRTSAPSNSSSRPSPSPRLSNVPNRTSSVANAVGSQPRPQPQHGPGIEDPNAPPPPYEQAASGPRYSPPDRRPYGGASGNQYPGNRNSRNRTSQYSHRSRPSMRAGDHNVMEPERNKDCIVM</sequence>
<feature type="region of interest" description="Disordered" evidence="1">
    <location>
        <begin position="1"/>
        <end position="99"/>
    </location>
</feature>
<dbReference type="InterPro" id="IPR033979">
    <property type="entry name" value="MINDY_domain"/>
</dbReference>
<dbReference type="OrthoDB" id="10261212at2759"/>
<comment type="caution">
    <text evidence="3">The sequence shown here is derived from an EMBL/GenBank/DDBJ whole genome shotgun (WGS) entry which is preliminary data.</text>
</comment>
<dbReference type="PANTHER" id="PTHR18063:SF6">
    <property type="entry name" value="UBIQUITIN CARBOXYL-TERMINAL HYDROLASE"/>
    <property type="match status" value="1"/>
</dbReference>
<evidence type="ECO:0000259" key="2">
    <source>
        <dbReference type="Pfam" id="PF04424"/>
    </source>
</evidence>
<dbReference type="GO" id="GO:1990380">
    <property type="term" value="F:K48-linked deubiquitinase activity"/>
    <property type="evidence" value="ECO:0007669"/>
    <property type="project" value="InterPro"/>
</dbReference>
<feature type="domain" description="MINDY deubiquitinase" evidence="2">
    <location>
        <begin position="393"/>
        <end position="672"/>
    </location>
</feature>
<protein>
    <recommendedName>
        <fullName evidence="2">MINDY deubiquitinase domain-containing protein</fullName>
    </recommendedName>
</protein>
<feature type="compositionally biased region" description="Basic and acidic residues" evidence="1">
    <location>
        <begin position="850"/>
        <end position="867"/>
    </location>
</feature>
<dbReference type="Proteomes" id="UP000030143">
    <property type="component" value="Unassembled WGS sequence"/>
</dbReference>
<feature type="compositionally biased region" description="Polar residues" evidence="1">
    <location>
        <begin position="362"/>
        <end position="374"/>
    </location>
</feature>